<feature type="transmembrane region" description="Helical" evidence="4">
    <location>
        <begin position="216"/>
        <end position="232"/>
    </location>
</feature>
<feature type="transmembrane region" description="Helical" evidence="4">
    <location>
        <begin position="368"/>
        <end position="389"/>
    </location>
</feature>
<dbReference type="Proteomes" id="UP001304671">
    <property type="component" value="Unassembled WGS sequence"/>
</dbReference>
<dbReference type="Pfam" id="PF07695">
    <property type="entry name" value="7TMR-DISM_7TM"/>
    <property type="match status" value="1"/>
</dbReference>
<comment type="caution">
    <text evidence="6">The sequence shown here is derived from an EMBL/GenBank/DDBJ whole genome shotgun (WGS) entry which is preliminary data.</text>
</comment>
<sequence length="557" mass="65342">MLISRIYTGMVFCLICFVLCKHNTFANKTINLTNLSSPYNISSSLEYFETSNSKLCFRDIQSKHFTPYLKKNISVGFSDATQWFKINLVSAKTSNWVFECGNPVIEYIDVYIPQQNKQYKVFKGGSFVAKDKRSYTSSYPIIHFNLLANQPKTIFIKTKSQRAFYAPFLIMPEAIHEVKRYSDERKVWILDGVQLLENFLISIIAFFLLKTNTYKIFAIYSLCILFTVSAYHESIGDCFTNNPNQSSHIDAFPYRLLSIFEIILTFSFLPIATLYPKWVKWFLYLSIVSTCVLTLAIYFDYNWRWIKMNVVNTLIANIFIILLFAYAYYKKVKLEWYFVFSFIFSFTGFIFFQLRLLQIIDYTFINNLVFFTDPIKITFFVLLICKIYLRSQQSEVSPAIMLEYQPEYHNIPLNNNDHHPPSPITSFTDLNFEIEKFSVPIQQEQHINQQDEVFLQRIEQIIEAHLSDSAFNITDLADELNLSTVQLRRKLKTLTNQTTVEYIRNYRLKKAAELLKNRNGNVSDVAFQVGFESLSYFTKVFQESFGKSPSEWSKSFK</sequence>
<dbReference type="InterPro" id="IPR009057">
    <property type="entry name" value="Homeodomain-like_sf"/>
</dbReference>
<evidence type="ECO:0000256" key="3">
    <source>
        <dbReference type="ARBA" id="ARBA00023163"/>
    </source>
</evidence>
<reference evidence="6 7" key="1">
    <citation type="submission" date="2023-12" db="EMBL/GenBank/DDBJ databases">
        <title>Novel species of the genus Arcicella isolated from rivers.</title>
        <authorList>
            <person name="Lu H."/>
        </authorList>
    </citation>
    <scope>NUCLEOTIDE SEQUENCE [LARGE SCALE GENOMIC DNA]</scope>
    <source>
        <strain evidence="6 7">LMG 21963</strain>
    </source>
</reference>
<keyword evidence="7" id="KW-1185">Reference proteome</keyword>
<dbReference type="SMART" id="SM00342">
    <property type="entry name" value="HTH_ARAC"/>
    <property type="match status" value="1"/>
</dbReference>
<keyword evidence="4" id="KW-1133">Transmembrane helix</keyword>
<keyword evidence="4" id="KW-0472">Membrane</keyword>
<proteinExistence type="predicted"/>
<protein>
    <submittedName>
        <fullName evidence="6">Helix-turn-helix domain-containing protein</fullName>
    </submittedName>
</protein>
<dbReference type="InterPro" id="IPR020449">
    <property type="entry name" value="Tscrpt_reg_AraC-type_HTH"/>
</dbReference>
<feature type="transmembrane region" description="Helical" evidence="4">
    <location>
        <begin position="187"/>
        <end position="209"/>
    </location>
</feature>
<keyword evidence="4" id="KW-0812">Transmembrane</keyword>
<dbReference type="SUPFAM" id="SSF46689">
    <property type="entry name" value="Homeodomain-like"/>
    <property type="match status" value="1"/>
</dbReference>
<dbReference type="InterPro" id="IPR011623">
    <property type="entry name" value="7TMR_DISM_rcpt_extracell_dom1"/>
</dbReference>
<dbReference type="InterPro" id="IPR018062">
    <property type="entry name" value="HTH_AraC-typ_CS"/>
</dbReference>
<keyword evidence="2" id="KW-0238">DNA-binding</keyword>
<dbReference type="InterPro" id="IPR018060">
    <property type="entry name" value="HTH_AraC"/>
</dbReference>
<dbReference type="InterPro" id="IPR011622">
    <property type="entry name" value="7TMR_DISM_rcpt_extracell_dom2"/>
</dbReference>
<dbReference type="Gene3D" id="2.60.40.2380">
    <property type="match status" value="1"/>
</dbReference>
<evidence type="ECO:0000256" key="2">
    <source>
        <dbReference type="ARBA" id="ARBA00023125"/>
    </source>
</evidence>
<dbReference type="PRINTS" id="PR00032">
    <property type="entry name" value="HTHARAC"/>
</dbReference>
<dbReference type="PANTHER" id="PTHR43280">
    <property type="entry name" value="ARAC-FAMILY TRANSCRIPTIONAL REGULATOR"/>
    <property type="match status" value="1"/>
</dbReference>
<dbReference type="PROSITE" id="PS01124">
    <property type="entry name" value="HTH_ARAC_FAMILY_2"/>
    <property type="match status" value="1"/>
</dbReference>
<evidence type="ECO:0000256" key="4">
    <source>
        <dbReference type="SAM" id="Phobius"/>
    </source>
</evidence>
<keyword evidence="3" id="KW-0804">Transcription</keyword>
<feature type="transmembrane region" description="Helical" evidence="4">
    <location>
        <begin position="336"/>
        <end position="356"/>
    </location>
</feature>
<evidence type="ECO:0000259" key="5">
    <source>
        <dbReference type="PROSITE" id="PS01124"/>
    </source>
</evidence>
<feature type="transmembrane region" description="Helical" evidence="4">
    <location>
        <begin position="311"/>
        <end position="329"/>
    </location>
</feature>
<evidence type="ECO:0000313" key="7">
    <source>
        <dbReference type="Proteomes" id="UP001304671"/>
    </source>
</evidence>
<dbReference type="Gene3D" id="1.10.10.60">
    <property type="entry name" value="Homeodomain-like"/>
    <property type="match status" value="2"/>
</dbReference>
<dbReference type="EMBL" id="JAYFUL010000025">
    <property type="protein sequence ID" value="MEA5259119.1"/>
    <property type="molecule type" value="Genomic_DNA"/>
</dbReference>
<evidence type="ECO:0000313" key="6">
    <source>
        <dbReference type="EMBL" id="MEA5259119.1"/>
    </source>
</evidence>
<evidence type="ECO:0000256" key="1">
    <source>
        <dbReference type="ARBA" id="ARBA00023015"/>
    </source>
</evidence>
<gene>
    <name evidence="6" type="ORF">VB264_15085</name>
</gene>
<keyword evidence="1" id="KW-0805">Transcription regulation</keyword>
<dbReference type="RefSeq" id="WP_323250628.1">
    <property type="nucleotide sequence ID" value="NZ_JAYFUL010000025.1"/>
</dbReference>
<name>A0ABU5QQV7_9BACT</name>
<dbReference type="PANTHER" id="PTHR43280:SF28">
    <property type="entry name" value="HTH-TYPE TRANSCRIPTIONAL ACTIVATOR RHAS"/>
    <property type="match status" value="1"/>
</dbReference>
<feature type="transmembrane region" description="Helical" evidence="4">
    <location>
        <begin position="281"/>
        <end position="299"/>
    </location>
</feature>
<feature type="domain" description="HTH araC/xylS-type" evidence="5">
    <location>
        <begin position="456"/>
        <end position="555"/>
    </location>
</feature>
<dbReference type="Pfam" id="PF07696">
    <property type="entry name" value="7TMR-DISMED2"/>
    <property type="match status" value="1"/>
</dbReference>
<accession>A0ABU5QQV7</accession>
<organism evidence="6 7">
    <name type="scientific">Arcicella aquatica</name>
    <dbReference type="NCBI Taxonomy" id="217141"/>
    <lineage>
        <taxon>Bacteria</taxon>
        <taxon>Pseudomonadati</taxon>
        <taxon>Bacteroidota</taxon>
        <taxon>Cytophagia</taxon>
        <taxon>Cytophagales</taxon>
        <taxon>Flectobacillaceae</taxon>
        <taxon>Arcicella</taxon>
    </lineage>
</organism>
<dbReference type="Pfam" id="PF12833">
    <property type="entry name" value="HTH_18"/>
    <property type="match status" value="1"/>
</dbReference>
<dbReference type="PROSITE" id="PS00041">
    <property type="entry name" value="HTH_ARAC_FAMILY_1"/>
    <property type="match status" value="1"/>
</dbReference>
<feature type="transmembrane region" description="Helical" evidence="4">
    <location>
        <begin position="252"/>
        <end position="274"/>
    </location>
</feature>